<evidence type="ECO:0000313" key="1">
    <source>
        <dbReference type="EMBL" id="SET50946.1"/>
    </source>
</evidence>
<dbReference type="EMBL" id="FOHW01000015">
    <property type="protein sequence ID" value="SET50946.1"/>
    <property type="molecule type" value="Genomic_DNA"/>
</dbReference>
<dbReference type="AlphaFoldDB" id="A0A1I0F0N9"/>
<dbReference type="Proteomes" id="UP000182332">
    <property type="component" value="Unassembled WGS sequence"/>
</dbReference>
<protein>
    <submittedName>
        <fullName evidence="1">Uncharacterized protein</fullName>
    </submittedName>
</protein>
<name>A0A1I0F0N9_9PSED</name>
<gene>
    <name evidence="1" type="ORF">SAMN05216197_11557</name>
</gene>
<sequence>MATFPHPSHLQRTYRHRNLADSHIYTPGVVGPVLQRSPKDSLGAKSINYSAWAASQPCTQNAMIRPPLHALTFFTIFH</sequence>
<proteinExistence type="predicted"/>
<evidence type="ECO:0000313" key="2">
    <source>
        <dbReference type="Proteomes" id="UP000182332"/>
    </source>
</evidence>
<accession>A0A1I0F0N9</accession>
<reference evidence="1 2" key="1">
    <citation type="submission" date="2016-10" db="EMBL/GenBank/DDBJ databases">
        <authorList>
            <person name="de Groot N.N."/>
        </authorList>
    </citation>
    <scope>NUCLEOTIDE SEQUENCE [LARGE SCALE GENOMIC DNA]</scope>
    <source>
        <strain evidence="1 2">DSM 11363</strain>
    </source>
</reference>
<organism evidence="1 2">
    <name type="scientific">Pseudomonas graminis</name>
    <dbReference type="NCBI Taxonomy" id="158627"/>
    <lineage>
        <taxon>Bacteria</taxon>
        <taxon>Pseudomonadati</taxon>
        <taxon>Pseudomonadota</taxon>
        <taxon>Gammaproteobacteria</taxon>
        <taxon>Pseudomonadales</taxon>
        <taxon>Pseudomonadaceae</taxon>
        <taxon>Pseudomonas</taxon>
    </lineage>
</organism>